<feature type="transmembrane region" description="Helical" evidence="1">
    <location>
        <begin position="63"/>
        <end position="96"/>
    </location>
</feature>
<evidence type="ECO:0000256" key="1">
    <source>
        <dbReference type="SAM" id="Phobius"/>
    </source>
</evidence>
<proteinExistence type="predicted"/>
<keyword evidence="3" id="KW-1185">Reference proteome</keyword>
<dbReference type="Pfam" id="PF16316">
    <property type="entry name" value="DUF4956"/>
    <property type="match status" value="1"/>
</dbReference>
<dbReference type="EMBL" id="SOAZ01000013">
    <property type="protein sequence ID" value="TDT56479.1"/>
    <property type="molecule type" value="Genomic_DNA"/>
</dbReference>
<dbReference type="OrthoDB" id="9803265at2"/>
<keyword evidence="1" id="KW-1133">Transmembrane helix</keyword>
<organism evidence="2 3">
    <name type="scientific">Fonticella tunisiensis</name>
    <dbReference type="NCBI Taxonomy" id="1096341"/>
    <lineage>
        <taxon>Bacteria</taxon>
        <taxon>Bacillati</taxon>
        <taxon>Bacillota</taxon>
        <taxon>Clostridia</taxon>
        <taxon>Eubacteriales</taxon>
        <taxon>Clostridiaceae</taxon>
        <taxon>Fonticella</taxon>
    </lineage>
</organism>
<evidence type="ECO:0000313" key="3">
    <source>
        <dbReference type="Proteomes" id="UP000295325"/>
    </source>
</evidence>
<feature type="transmembrane region" description="Helical" evidence="1">
    <location>
        <begin position="108"/>
        <end position="128"/>
    </location>
</feature>
<comment type="caution">
    <text evidence="2">The sequence shown here is derived from an EMBL/GenBank/DDBJ whole genome shotgun (WGS) entry which is preliminary data.</text>
</comment>
<dbReference type="Proteomes" id="UP000295325">
    <property type="component" value="Unassembled WGS sequence"/>
</dbReference>
<sequence length="229" mass="25210">MNGVIKFSDIIKKRFLEDMMIGGNLTITRVVITLLLTFLATLFVYYIYRKTFSGTLYSRSFNISLIMLSLVTALIIMPITSNLTLSLGMVGALSIVRFRTALKDPNDITYMFWAIAVGLTMGAGFYSAAAAGTFVIGMILLILHFIKPGGFSSYLLILHFSHESSEAVNESLRKLPHRHLKSKTVTGDGVELIMEVKIKGSNTNFVNDFLDIKGVRDAALASSSGDYIS</sequence>
<protein>
    <submittedName>
        <fullName evidence="2">Uncharacterized protein DUF4956</fullName>
    </submittedName>
</protein>
<feature type="transmembrane region" description="Helical" evidence="1">
    <location>
        <begin position="21"/>
        <end position="48"/>
    </location>
</feature>
<gene>
    <name evidence="2" type="ORF">EDD71_11322</name>
</gene>
<dbReference type="InterPro" id="IPR032531">
    <property type="entry name" value="DUF4956"/>
</dbReference>
<name>A0A4R7KKV2_9CLOT</name>
<keyword evidence="1" id="KW-0812">Transmembrane</keyword>
<keyword evidence="1" id="KW-0472">Membrane</keyword>
<dbReference type="RefSeq" id="WP_133628370.1">
    <property type="nucleotide sequence ID" value="NZ_SOAZ01000013.1"/>
</dbReference>
<reference evidence="2 3" key="1">
    <citation type="submission" date="2019-03" db="EMBL/GenBank/DDBJ databases">
        <title>Genomic Encyclopedia of Type Strains, Phase IV (KMG-IV): sequencing the most valuable type-strain genomes for metagenomic binning, comparative biology and taxonomic classification.</title>
        <authorList>
            <person name="Goeker M."/>
        </authorList>
    </citation>
    <scope>NUCLEOTIDE SEQUENCE [LARGE SCALE GENOMIC DNA]</scope>
    <source>
        <strain evidence="2 3">DSM 24455</strain>
    </source>
</reference>
<accession>A0A4R7KKV2</accession>
<dbReference type="AlphaFoldDB" id="A0A4R7KKV2"/>
<evidence type="ECO:0000313" key="2">
    <source>
        <dbReference type="EMBL" id="TDT56479.1"/>
    </source>
</evidence>